<sequence>MNAKEIVYKFQMEKFKVFEAQDPENGKFDIVFEIDGKKLYAHKIMLWSASPTLEAMTSERWTKANDPITIKNYSFDAFKEFLSFVYSGECQLTNDNIMALVDMAEFYDINFLKDLCEEYLTKMELNHDNIYQMIDLASKYSMIKLDKPVIYFISNNLSGFLQSEHFLSLQKPTLIGIVNNNKFLVKITDKNGRIMKGELQCDDFEKVVDVIQSLKNESWKNGDEQYLYWPTRHPKPSTPCKLIINPNIKYYLLYDFDGDIAVNSYYTLSDNVNSYLLAEMFVEDGFDFENDCKIEIV</sequence>
<accession>A0AC34FN55</accession>
<organism evidence="1 2">
    <name type="scientific">Panagrolaimus sp. ES5</name>
    <dbReference type="NCBI Taxonomy" id="591445"/>
    <lineage>
        <taxon>Eukaryota</taxon>
        <taxon>Metazoa</taxon>
        <taxon>Ecdysozoa</taxon>
        <taxon>Nematoda</taxon>
        <taxon>Chromadorea</taxon>
        <taxon>Rhabditida</taxon>
        <taxon>Tylenchina</taxon>
        <taxon>Panagrolaimomorpha</taxon>
        <taxon>Panagrolaimoidea</taxon>
        <taxon>Panagrolaimidae</taxon>
        <taxon>Panagrolaimus</taxon>
    </lineage>
</organism>
<evidence type="ECO:0000313" key="1">
    <source>
        <dbReference type="Proteomes" id="UP000887579"/>
    </source>
</evidence>
<dbReference type="WBParaSite" id="ES5_v2.g18645.t1">
    <property type="protein sequence ID" value="ES5_v2.g18645.t1"/>
    <property type="gene ID" value="ES5_v2.g18645"/>
</dbReference>
<protein>
    <submittedName>
        <fullName evidence="2">BTB domain-containing protein</fullName>
    </submittedName>
</protein>
<name>A0AC34FN55_9BILA</name>
<reference evidence="2" key="1">
    <citation type="submission" date="2022-11" db="UniProtKB">
        <authorList>
            <consortium name="WormBaseParasite"/>
        </authorList>
    </citation>
    <scope>IDENTIFICATION</scope>
</reference>
<proteinExistence type="predicted"/>
<evidence type="ECO:0000313" key="2">
    <source>
        <dbReference type="WBParaSite" id="ES5_v2.g18645.t1"/>
    </source>
</evidence>
<dbReference type="Proteomes" id="UP000887579">
    <property type="component" value="Unplaced"/>
</dbReference>